<proteinExistence type="predicted"/>
<feature type="chain" id="PRO_5027636179" description="IrrE N-terminal-like domain-containing protein" evidence="1">
    <location>
        <begin position="27"/>
        <end position="274"/>
    </location>
</feature>
<accession>A0A6S6SXY6</accession>
<keyword evidence="1" id="KW-0732">Signal</keyword>
<evidence type="ECO:0008006" key="3">
    <source>
        <dbReference type="Google" id="ProtNLM"/>
    </source>
</evidence>
<reference evidence="2" key="1">
    <citation type="submission" date="2020-01" db="EMBL/GenBank/DDBJ databases">
        <authorList>
            <person name="Meier V. D."/>
            <person name="Meier V D."/>
        </authorList>
    </citation>
    <scope>NUCLEOTIDE SEQUENCE</scope>
    <source>
        <strain evidence="2">HLG_WM_MAG_08</strain>
    </source>
</reference>
<evidence type="ECO:0000313" key="2">
    <source>
        <dbReference type="EMBL" id="CAA6813380.1"/>
    </source>
</evidence>
<dbReference type="EMBL" id="CACVAV010000217">
    <property type="protein sequence ID" value="CAA6813380.1"/>
    <property type="molecule type" value="Genomic_DNA"/>
</dbReference>
<name>A0A6S6SXY6_9GAMM</name>
<evidence type="ECO:0000256" key="1">
    <source>
        <dbReference type="SAM" id="SignalP"/>
    </source>
</evidence>
<dbReference type="AlphaFoldDB" id="A0A6S6SXY6"/>
<gene>
    <name evidence="2" type="ORF">HELGO_WM40488</name>
</gene>
<organism evidence="2">
    <name type="scientific">uncultured Thiotrichaceae bacterium</name>
    <dbReference type="NCBI Taxonomy" id="298394"/>
    <lineage>
        <taxon>Bacteria</taxon>
        <taxon>Pseudomonadati</taxon>
        <taxon>Pseudomonadota</taxon>
        <taxon>Gammaproteobacteria</taxon>
        <taxon>Thiotrichales</taxon>
        <taxon>Thiotrichaceae</taxon>
        <taxon>environmental samples</taxon>
    </lineage>
</organism>
<sequence>MFKPYTLRFSLFFALLLLPLSGITFAPSFNVSVESEWGGANPKDVQAVLNSVGTVISPYIGGRTLDNIIVRNAPKGPISLYKRGQNGEYIVLLDVKGRYWSQLSYQYSHEVCHLLSNYDLAPNNITQQQWFEESLCEAFSLFTLKQMAKHWQEAPPYPNWKAYSADLQRYVDGMLQEKHRHLSSPVNEWYQQQRGVLERDPYAQNRHLNEKMATALLEIFEKNPESWAAMNYLNLGEDTGINTMEKYLADWYKNTPESYRNVVVKIQQLLKKPE</sequence>
<feature type="signal peptide" evidence="1">
    <location>
        <begin position="1"/>
        <end position="26"/>
    </location>
</feature>
<protein>
    <recommendedName>
        <fullName evidence="3">IrrE N-terminal-like domain-containing protein</fullName>
    </recommendedName>
</protein>